<dbReference type="InterPro" id="IPR022636">
    <property type="entry name" value="S-AdoMet_synthetase_sfam"/>
</dbReference>
<dbReference type="PIRSF" id="PIRSF000497">
    <property type="entry name" value="MAT"/>
    <property type="match status" value="1"/>
</dbReference>
<comment type="cofactor">
    <cofactor evidence="2">
        <name>K(+)</name>
        <dbReference type="ChEBI" id="CHEBI:29103"/>
    </cofactor>
</comment>
<dbReference type="Pfam" id="PF02773">
    <property type="entry name" value="S-AdoMet_synt_C"/>
    <property type="match status" value="1"/>
</dbReference>
<dbReference type="Proteomes" id="UP000053675">
    <property type="component" value="Unassembled WGS sequence"/>
</dbReference>
<dbReference type="Pfam" id="PF02772">
    <property type="entry name" value="S-AdoMet_synt_M"/>
    <property type="match status" value="1"/>
</dbReference>
<comment type="pathway">
    <text evidence="3">Amino-acid biosynthesis; S-adenosyl-L-methionine biosynthesis; S-adenosyl-L-methionine from L-methionine: step 1/1.</text>
</comment>
<proteinExistence type="inferred from homology"/>
<organism evidence="19 20">
    <name type="scientific">Nitratireductor basaltis</name>
    <dbReference type="NCBI Taxonomy" id="472175"/>
    <lineage>
        <taxon>Bacteria</taxon>
        <taxon>Pseudomonadati</taxon>
        <taxon>Pseudomonadota</taxon>
        <taxon>Alphaproteobacteria</taxon>
        <taxon>Hyphomicrobiales</taxon>
        <taxon>Phyllobacteriaceae</taxon>
        <taxon>Nitratireductor</taxon>
    </lineage>
</organism>
<dbReference type="RefSeq" id="WP_036483110.1">
    <property type="nucleotide sequence ID" value="NZ_JMQM01000001.1"/>
</dbReference>
<dbReference type="Pfam" id="PF00438">
    <property type="entry name" value="S-AdoMet_synt_N"/>
    <property type="match status" value="1"/>
</dbReference>
<dbReference type="GO" id="GO:0006730">
    <property type="term" value="P:one-carbon metabolic process"/>
    <property type="evidence" value="ECO:0007669"/>
    <property type="project" value="UniProtKB-KW"/>
</dbReference>
<dbReference type="PANTHER" id="PTHR11964">
    <property type="entry name" value="S-ADENOSYLMETHIONINE SYNTHETASE"/>
    <property type="match status" value="1"/>
</dbReference>
<dbReference type="NCBIfam" id="TIGR01034">
    <property type="entry name" value="metK"/>
    <property type="match status" value="1"/>
</dbReference>
<dbReference type="UniPathway" id="UPA00315">
    <property type="reaction ID" value="UER00080"/>
</dbReference>
<dbReference type="CDD" id="cd18079">
    <property type="entry name" value="S-AdoMet_synt"/>
    <property type="match status" value="1"/>
</dbReference>
<reference evidence="19 20" key="1">
    <citation type="submission" date="2014-05" db="EMBL/GenBank/DDBJ databases">
        <title>Draft Genome Sequence of Nitratireductor basaltis Strain UMTGB225, A Marine Bacterium Isolated from Green Barrel Tunicate.</title>
        <authorList>
            <person name="Gan H.Y."/>
        </authorList>
    </citation>
    <scope>NUCLEOTIDE SEQUENCE [LARGE SCALE GENOMIC DNA]</scope>
    <source>
        <strain evidence="19 20">UMTGB225</strain>
    </source>
</reference>
<evidence type="ECO:0000256" key="5">
    <source>
        <dbReference type="ARBA" id="ARBA00012828"/>
    </source>
</evidence>
<dbReference type="EMBL" id="JMQM01000001">
    <property type="protein sequence ID" value="KFB11302.1"/>
    <property type="molecule type" value="Genomic_DNA"/>
</dbReference>
<comment type="subunit">
    <text evidence="14">Homotetramer.</text>
</comment>
<evidence type="ECO:0000256" key="2">
    <source>
        <dbReference type="ARBA" id="ARBA00001958"/>
    </source>
</evidence>
<name>A0A084UEB6_9HYPH</name>
<evidence type="ECO:0000256" key="14">
    <source>
        <dbReference type="RuleBase" id="RU000542"/>
    </source>
</evidence>
<dbReference type="PROSITE" id="PS00376">
    <property type="entry name" value="ADOMET_SYNTHASE_1"/>
    <property type="match status" value="1"/>
</dbReference>
<dbReference type="GO" id="GO:0005737">
    <property type="term" value="C:cytoplasm"/>
    <property type="evidence" value="ECO:0007669"/>
    <property type="project" value="UniProtKB-SubCell"/>
</dbReference>
<dbReference type="PROSITE" id="PS00377">
    <property type="entry name" value="ADOMET_SYNTHASE_2"/>
    <property type="match status" value="1"/>
</dbReference>
<protein>
    <recommendedName>
        <fullName evidence="5 13">Methionine adenosyltransferase</fullName>
        <ecNumber evidence="5 13">2.5.1.6</ecNumber>
    </recommendedName>
</protein>
<dbReference type="InterPro" id="IPR022629">
    <property type="entry name" value="S-AdoMet_synt_central"/>
</dbReference>
<dbReference type="InterPro" id="IPR002133">
    <property type="entry name" value="S-AdoMet_synthetase"/>
</dbReference>
<keyword evidence="12 14" id="KW-0630">Potassium</keyword>
<evidence type="ECO:0000259" key="16">
    <source>
        <dbReference type="Pfam" id="PF00438"/>
    </source>
</evidence>
<keyword evidence="11 14" id="KW-0460">Magnesium</keyword>
<dbReference type="GO" id="GO:0004478">
    <property type="term" value="F:methionine adenosyltransferase activity"/>
    <property type="evidence" value="ECO:0007669"/>
    <property type="project" value="UniProtKB-UniRule"/>
</dbReference>
<gene>
    <name evidence="19" type="ORF">EL18_02350</name>
</gene>
<dbReference type="eggNOG" id="COG0192">
    <property type="taxonomic scope" value="Bacteria"/>
</dbReference>
<evidence type="ECO:0000256" key="4">
    <source>
        <dbReference type="ARBA" id="ARBA00009685"/>
    </source>
</evidence>
<dbReference type="STRING" id="472175.EL18_02350"/>
<feature type="domain" description="S-adenosylmethionine synthetase central" evidence="17">
    <location>
        <begin position="145"/>
        <end position="266"/>
    </location>
</feature>
<keyword evidence="20" id="KW-1185">Reference proteome</keyword>
<dbReference type="SUPFAM" id="SSF55973">
    <property type="entry name" value="S-adenosylmethionine synthetase"/>
    <property type="match status" value="3"/>
</dbReference>
<feature type="domain" description="S-adenosylmethionine synthetase C-terminal" evidence="18">
    <location>
        <begin position="268"/>
        <end position="410"/>
    </location>
</feature>
<keyword evidence="7 19" id="KW-0808">Transferase</keyword>
<evidence type="ECO:0000256" key="11">
    <source>
        <dbReference type="ARBA" id="ARBA00022842"/>
    </source>
</evidence>
<comment type="subcellular location">
    <subcellularLocation>
        <location evidence="14">Cytoplasm</location>
    </subcellularLocation>
</comment>
<dbReference type="EC" id="2.5.1.6" evidence="5 13"/>
<sequence length="425" mass="46010">MARSNYLFTSESVSEGHPDKVCDRISDEIVDLVYREAKKEGMDPWKVRVACETLATTNRVVIAGEVRVPQSLLKRDKSGEILMDASGNPVINPSKFRSAARRAIKAIGYAQDGFHWKTARVDVLLHGQSPDIGQGVDNAADKQGEEGAGDQGIMFGYACRETPDLMPAPIWYSHRILQLLAEARKAGEGDAALLGPDAKSQVTVRYVDGKPYEATQIVLSTQHLDASWDSKKVREVVEPYIRQALSEGGLSVADDCNWYINPTGKFVIGGPDGDAGLTGRKIIVDTYGGAAPHGGGAFSGKDTTKVDRSAAYAARYLAKNVVAANLAERCTIQLSYAIGVAQPLSVYVDLHGTGKVSEEEVEIAIRDVMDLSPSGIRRHLDLNKPVYAKTAAYGHFGRKPGRDGSFSWERMDLVKALKSSLSKAA</sequence>
<evidence type="ECO:0000256" key="13">
    <source>
        <dbReference type="NCBIfam" id="TIGR01034"/>
    </source>
</evidence>
<dbReference type="GO" id="GO:0006556">
    <property type="term" value="P:S-adenosylmethionine biosynthetic process"/>
    <property type="evidence" value="ECO:0007669"/>
    <property type="project" value="UniProtKB-UniRule"/>
</dbReference>
<comment type="caution">
    <text evidence="19">The sequence shown here is derived from an EMBL/GenBank/DDBJ whole genome shotgun (WGS) entry which is preliminary data.</text>
</comment>
<keyword evidence="6" id="KW-0554">One-carbon metabolism</keyword>
<keyword evidence="10" id="KW-0067">ATP-binding</keyword>
<evidence type="ECO:0000256" key="7">
    <source>
        <dbReference type="ARBA" id="ARBA00022679"/>
    </source>
</evidence>
<keyword evidence="9" id="KW-0547">Nucleotide-binding</keyword>
<feature type="domain" description="S-adenosylmethionine synthetase N-terminal" evidence="16">
    <location>
        <begin position="5"/>
        <end position="130"/>
    </location>
</feature>
<comment type="cofactor">
    <cofactor evidence="1">
        <name>Mg(2+)</name>
        <dbReference type="ChEBI" id="CHEBI:18420"/>
    </cofactor>
</comment>
<evidence type="ECO:0000313" key="20">
    <source>
        <dbReference type="Proteomes" id="UP000053675"/>
    </source>
</evidence>
<evidence type="ECO:0000259" key="17">
    <source>
        <dbReference type="Pfam" id="PF02772"/>
    </source>
</evidence>
<evidence type="ECO:0000256" key="10">
    <source>
        <dbReference type="ARBA" id="ARBA00022840"/>
    </source>
</evidence>
<dbReference type="GO" id="GO:0046872">
    <property type="term" value="F:metal ion binding"/>
    <property type="evidence" value="ECO:0007669"/>
    <property type="project" value="UniProtKB-KW"/>
</dbReference>
<dbReference type="PATRIC" id="fig|472175.3.peg.2339"/>
<evidence type="ECO:0000256" key="15">
    <source>
        <dbReference type="RuleBase" id="RU004462"/>
    </source>
</evidence>
<evidence type="ECO:0000259" key="18">
    <source>
        <dbReference type="Pfam" id="PF02773"/>
    </source>
</evidence>
<evidence type="ECO:0000256" key="12">
    <source>
        <dbReference type="ARBA" id="ARBA00022958"/>
    </source>
</evidence>
<dbReference type="InterPro" id="IPR022631">
    <property type="entry name" value="ADOMET_SYNTHASE_CS"/>
</dbReference>
<dbReference type="Gene3D" id="3.30.300.10">
    <property type="match status" value="3"/>
</dbReference>
<dbReference type="OrthoDB" id="9801686at2"/>
<evidence type="ECO:0000256" key="1">
    <source>
        <dbReference type="ARBA" id="ARBA00001946"/>
    </source>
</evidence>
<dbReference type="InterPro" id="IPR022628">
    <property type="entry name" value="S-AdoMet_synt_N"/>
</dbReference>
<accession>A0A084UEB6</accession>
<evidence type="ECO:0000313" key="19">
    <source>
        <dbReference type="EMBL" id="KFB11302.1"/>
    </source>
</evidence>
<keyword evidence="8 14" id="KW-0479">Metal-binding</keyword>
<comment type="similarity">
    <text evidence="4 15">Belongs to the AdoMet synthase family.</text>
</comment>
<dbReference type="GO" id="GO:0005524">
    <property type="term" value="F:ATP binding"/>
    <property type="evidence" value="ECO:0007669"/>
    <property type="project" value="UniProtKB-KW"/>
</dbReference>
<dbReference type="InterPro" id="IPR022630">
    <property type="entry name" value="S-AdoMet_synt_C"/>
</dbReference>
<dbReference type="AlphaFoldDB" id="A0A084UEB6"/>
<evidence type="ECO:0000256" key="8">
    <source>
        <dbReference type="ARBA" id="ARBA00022723"/>
    </source>
</evidence>
<evidence type="ECO:0000256" key="9">
    <source>
        <dbReference type="ARBA" id="ARBA00022741"/>
    </source>
</evidence>
<evidence type="ECO:0000256" key="6">
    <source>
        <dbReference type="ARBA" id="ARBA00022563"/>
    </source>
</evidence>
<evidence type="ECO:0000256" key="3">
    <source>
        <dbReference type="ARBA" id="ARBA00005224"/>
    </source>
</evidence>